<dbReference type="AlphaFoldDB" id="A0A6J7HD09"/>
<evidence type="ECO:0000313" key="1">
    <source>
        <dbReference type="EMBL" id="CAB4914200.1"/>
    </source>
</evidence>
<accession>A0A6J7HD09</accession>
<protein>
    <submittedName>
        <fullName evidence="1">Unannotated protein</fullName>
    </submittedName>
</protein>
<organism evidence="1">
    <name type="scientific">freshwater metagenome</name>
    <dbReference type="NCBI Taxonomy" id="449393"/>
    <lineage>
        <taxon>unclassified sequences</taxon>
        <taxon>metagenomes</taxon>
        <taxon>ecological metagenomes</taxon>
    </lineage>
</organism>
<sequence>MLFFVCVEQLICSPALVALLALSQRVGECGDMARGFPDLRGQNDRGVQTHNIVAPADNRLPPLAADVFLEFNTEGAVIPCRARAAVDL</sequence>
<proteinExistence type="predicted"/>
<gene>
    <name evidence="1" type="ORF">UFOPK3610_01017</name>
</gene>
<reference evidence="1" key="1">
    <citation type="submission" date="2020-05" db="EMBL/GenBank/DDBJ databases">
        <authorList>
            <person name="Chiriac C."/>
            <person name="Salcher M."/>
            <person name="Ghai R."/>
            <person name="Kavagutti S V."/>
        </authorList>
    </citation>
    <scope>NUCLEOTIDE SEQUENCE</scope>
</reference>
<name>A0A6J7HD09_9ZZZZ</name>
<dbReference type="EMBL" id="CAFBMR010000035">
    <property type="protein sequence ID" value="CAB4914200.1"/>
    <property type="molecule type" value="Genomic_DNA"/>
</dbReference>